<organism evidence="2 3">
    <name type="scientific">Jiangella asiatica</name>
    <dbReference type="NCBI Taxonomy" id="2530372"/>
    <lineage>
        <taxon>Bacteria</taxon>
        <taxon>Bacillati</taxon>
        <taxon>Actinomycetota</taxon>
        <taxon>Actinomycetes</taxon>
        <taxon>Jiangellales</taxon>
        <taxon>Jiangellaceae</taxon>
        <taxon>Jiangella</taxon>
    </lineage>
</organism>
<dbReference type="Proteomes" id="UP000294739">
    <property type="component" value="Unassembled WGS sequence"/>
</dbReference>
<keyword evidence="3" id="KW-1185">Reference proteome</keyword>
<reference evidence="2 3" key="1">
    <citation type="submission" date="2019-03" db="EMBL/GenBank/DDBJ databases">
        <title>Draft genome sequences of novel Actinobacteria.</title>
        <authorList>
            <person name="Sahin N."/>
            <person name="Ay H."/>
            <person name="Saygin H."/>
        </authorList>
    </citation>
    <scope>NUCLEOTIDE SEQUENCE [LARGE SCALE GENOMIC DNA]</scope>
    <source>
        <strain evidence="2 3">5K138</strain>
    </source>
</reference>
<gene>
    <name evidence="2" type="ORF">E1269_20640</name>
</gene>
<dbReference type="PANTHER" id="PTHR33877">
    <property type="entry name" value="SLL1193 PROTEIN"/>
    <property type="match status" value="1"/>
</dbReference>
<protein>
    <submittedName>
        <fullName evidence="2">HNH endonuclease</fullName>
    </submittedName>
</protein>
<dbReference type="Pfam" id="PF14279">
    <property type="entry name" value="HNH_5"/>
    <property type="match status" value="1"/>
</dbReference>
<name>A0A4R5CUW9_9ACTN</name>
<dbReference type="SMART" id="SM00507">
    <property type="entry name" value="HNHc"/>
    <property type="match status" value="1"/>
</dbReference>
<dbReference type="InterPro" id="IPR029471">
    <property type="entry name" value="HNH_5"/>
</dbReference>
<evidence type="ECO:0000313" key="3">
    <source>
        <dbReference type="Proteomes" id="UP000294739"/>
    </source>
</evidence>
<evidence type="ECO:0000259" key="1">
    <source>
        <dbReference type="SMART" id="SM00507"/>
    </source>
</evidence>
<feature type="domain" description="HNH nuclease" evidence="1">
    <location>
        <begin position="6"/>
        <end position="59"/>
    </location>
</feature>
<dbReference type="Gene3D" id="1.10.30.50">
    <property type="match status" value="1"/>
</dbReference>
<dbReference type="RefSeq" id="WP_131898026.1">
    <property type="nucleotide sequence ID" value="NZ_SMKZ01000032.1"/>
</dbReference>
<evidence type="ECO:0000313" key="2">
    <source>
        <dbReference type="EMBL" id="TDE03447.1"/>
    </source>
</evidence>
<comment type="caution">
    <text evidence="2">The sequence shown here is derived from an EMBL/GenBank/DDBJ whole genome shotgun (WGS) entry which is preliminary data.</text>
</comment>
<dbReference type="OrthoDB" id="3234360at2"/>
<dbReference type="InterPro" id="IPR052892">
    <property type="entry name" value="NA-targeting_endonuclease"/>
</dbReference>
<keyword evidence="2" id="KW-0540">Nuclease</keyword>
<dbReference type="InParanoid" id="A0A4R5CUW9"/>
<dbReference type="CDD" id="cd00085">
    <property type="entry name" value="HNHc"/>
    <property type="match status" value="1"/>
</dbReference>
<keyword evidence="2" id="KW-0255">Endonuclease</keyword>
<keyword evidence="2" id="KW-0378">Hydrolase</keyword>
<dbReference type="AlphaFoldDB" id="A0A4R5CUW9"/>
<sequence>MALSRRLRFEILRRDNHQCRYCGGAAPDVKLTVDHVVPTALGGSDEPTNLVTACKDCNSGKASTSLDAPLVADIKADALRWARAVEIAIEIRMSDRGARDAYVSTFDAAWSEWTYSEKAYIPEAAQDERDRWAEVAGDELASKSYLLAIDDDGRAVVTTRGVAKWEKHIERREAELAAAFNALPGPRISAIWASRWAQRPTKVIRRPMPRPASWRSSIWTFYGEGIPIEELLDAIVITRGKDYVSQSGAWRYFCGVCWRQVERTREAAREIAETLDSDAGEG</sequence>
<accession>A0A4R5CUW9</accession>
<dbReference type="PANTHER" id="PTHR33877:SF2">
    <property type="entry name" value="OS07G0170200 PROTEIN"/>
    <property type="match status" value="1"/>
</dbReference>
<dbReference type="GO" id="GO:0004519">
    <property type="term" value="F:endonuclease activity"/>
    <property type="evidence" value="ECO:0007669"/>
    <property type="project" value="UniProtKB-KW"/>
</dbReference>
<dbReference type="EMBL" id="SMKZ01000032">
    <property type="protein sequence ID" value="TDE03447.1"/>
    <property type="molecule type" value="Genomic_DNA"/>
</dbReference>
<dbReference type="InterPro" id="IPR003615">
    <property type="entry name" value="HNH_nuc"/>
</dbReference>
<proteinExistence type="predicted"/>